<evidence type="ECO:0000313" key="1">
    <source>
        <dbReference type="EMBL" id="TBU06887.1"/>
    </source>
</evidence>
<dbReference type="InterPro" id="IPR011989">
    <property type="entry name" value="ARM-like"/>
</dbReference>
<comment type="caution">
    <text evidence="1">The sequence shown here is derived from an EMBL/GenBank/DDBJ whole genome shotgun (WGS) entry which is preliminary data.</text>
</comment>
<gene>
    <name evidence="1" type="ORF">CWI39_0407p0010</name>
</gene>
<name>A0A4Q9LFY3_9MICR</name>
<dbReference type="Proteomes" id="UP000293045">
    <property type="component" value="Unassembled WGS sequence"/>
</dbReference>
<dbReference type="InterPro" id="IPR007216">
    <property type="entry name" value="CNOT9"/>
</dbReference>
<protein>
    <submittedName>
        <fullName evidence="1">Rcd1-like cell differentiation protein</fullName>
    </submittedName>
</protein>
<sequence>MEQEDISTLCYKLITQKERTLLLRKICKILDTSPNNCQTFWKYQHVSLILLDEIVRTYYTLNTQKFTSEECSRICTVLNIMQRILYCKDIRNSMFETHMPFYLYPFLNLSDNTQKYECLRIASLGVIGSLLQDDSEVAVNYLKNTELIPLTLRIMDIGSEVSKVVATHIFLKIINNKEGLEYACQTFERFVAISVILNSMVYQCISIPSIRLLKGVLECYIRLTFKGNVKVSLFSKKPEALMHTEIQKQIDSNPECKELFNRFMDIIASGK</sequence>
<reference evidence="1 2" key="1">
    <citation type="submission" date="2017-12" db="EMBL/GenBank/DDBJ databases">
        <authorList>
            <person name="Pombert J.-F."/>
            <person name="Haag K.L."/>
            <person name="Ebert D."/>
        </authorList>
    </citation>
    <scope>NUCLEOTIDE SEQUENCE [LARGE SCALE GENOMIC DNA]</scope>
    <source>
        <strain evidence="1">IL-BN-2</strain>
    </source>
</reference>
<dbReference type="GO" id="GO:0030014">
    <property type="term" value="C:CCR4-NOT complex"/>
    <property type="evidence" value="ECO:0007669"/>
    <property type="project" value="InterPro"/>
</dbReference>
<dbReference type="GO" id="GO:0006402">
    <property type="term" value="P:mRNA catabolic process"/>
    <property type="evidence" value="ECO:0007669"/>
    <property type="project" value="InterPro"/>
</dbReference>
<evidence type="ECO:0000313" key="2">
    <source>
        <dbReference type="Proteomes" id="UP000293045"/>
    </source>
</evidence>
<dbReference type="VEuPathDB" id="MicrosporidiaDB:CWI36_0716p0020"/>
<dbReference type="VEuPathDB" id="MicrosporidiaDB:CWI39_0407p0010"/>
<dbReference type="PANTHER" id="PTHR12262">
    <property type="entry name" value="CCR4-NOT TRANSCRIPTION COMPLEX SUBUNIT 9"/>
    <property type="match status" value="1"/>
</dbReference>
<dbReference type="EMBL" id="PIXR01000407">
    <property type="protein sequence ID" value="TBU06887.1"/>
    <property type="molecule type" value="Genomic_DNA"/>
</dbReference>
<dbReference type="AlphaFoldDB" id="A0A4Q9LFY3"/>
<organism evidence="1 2">
    <name type="scientific">Hamiltosporidium magnivora</name>
    <dbReference type="NCBI Taxonomy" id="148818"/>
    <lineage>
        <taxon>Eukaryota</taxon>
        <taxon>Fungi</taxon>
        <taxon>Fungi incertae sedis</taxon>
        <taxon>Microsporidia</taxon>
        <taxon>Dubosqiidae</taxon>
        <taxon>Hamiltosporidium</taxon>
    </lineage>
</organism>
<dbReference type="Pfam" id="PF04078">
    <property type="entry name" value="Rcd1"/>
    <property type="match status" value="1"/>
</dbReference>
<accession>A0A4Q9LFY3</accession>
<proteinExistence type="predicted"/>
<dbReference type="Gene3D" id="1.25.10.10">
    <property type="entry name" value="Leucine-rich Repeat Variant"/>
    <property type="match status" value="1"/>
</dbReference>